<dbReference type="Pfam" id="PF00534">
    <property type="entry name" value="Glycos_transf_1"/>
    <property type="match status" value="1"/>
</dbReference>
<dbReference type="RefSeq" id="WP_342853348.1">
    <property type="nucleotide sequence ID" value="NZ_JBBMRA010000001.1"/>
</dbReference>
<dbReference type="CDD" id="cd03808">
    <property type="entry name" value="GT4_CapM-like"/>
    <property type="match status" value="1"/>
</dbReference>
<dbReference type="SUPFAM" id="SSF53756">
    <property type="entry name" value="UDP-Glycosyltransferase/glycogen phosphorylase"/>
    <property type="match status" value="1"/>
</dbReference>
<evidence type="ECO:0000313" key="2">
    <source>
        <dbReference type="EMBL" id="MEM5534790.1"/>
    </source>
</evidence>
<dbReference type="Proteomes" id="UP001449225">
    <property type="component" value="Unassembled WGS sequence"/>
</dbReference>
<dbReference type="InterPro" id="IPR001296">
    <property type="entry name" value="Glyco_trans_1"/>
</dbReference>
<reference evidence="2 3" key="1">
    <citation type="submission" date="2024-03" db="EMBL/GenBank/DDBJ databases">
        <title>Community enrichment and isolation of bacterial strains for fucoidan degradation.</title>
        <authorList>
            <person name="Sichert A."/>
        </authorList>
    </citation>
    <scope>NUCLEOTIDE SEQUENCE [LARGE SCALE GENOMIC DNA]</scope>
    <source>
        <strain evidence="2 3">AS76</strain>
    </source>
</reference>
<dbReference type="EMBL" id="JBBMRA010000001">
    <property type="protein sequence ID" value="MEM5534790.1"/>
    <property type="molecule type" value="Genomic_DNA"/>
</dbReference>
<keyword evidence="3" id="KW-1185">Reference proteome</keyword>
<dbReference type="Gene3D" id="3.40.50.2000">
    <property type="entry name" value="Glycogen Phosphorylase B"/>
    <property type="match status" value="2"/>
</dbReference>
<accession>A0ABU9TM54</accession>
<dbReference type="PANTHER" id="PTHR12526">
    <property type="entry name" value="GLYCOSYLTRANSFERASE"/>
    <property type="match status" value="1"/>
</dbReference>
<organism evidence="2 3">
    <name type="scientific">Neptuniibacter pectenicola</name>
    <dbReference type="NCBI Taxonomy" id="1806669"/>
    <lineage>
        <taxon>Bacteria</taxon>
        <taxon>Pseudomonadati</taxon>
        <taxon>Pseudomonadota</taxon>
        <taxon>Gammaproteobacteria</taxon>
        <taxon>Oceanospirillales</taxon>
        <taxon>Oceanospirillaceae</taxon>
        <taxon>Neptuniibacter</taxon>
    </lineage>
</organism>
<feature type="domain" description="Glycosyl transferase family 1" evidence="1">
    <location>
        <begin position="190"/>
        <end position="352"/>
    </location>
</feature>
<evidence type="ECO:0000259" key="1">
    <source>
        <dbReference type="Pfam" id="PF00534"/>
    </source>
</evidence>
<evidence type="ECO:0000313" key="3">
    <source>
        <dbReference type="Proteomes" id="UP001449225"/>
    </source>
</evidence>
<comment type="caution">
    <text evidence="2">The sequence shown here is derived from an EMBL/GenBank/DDBJ whole genome shotgun (WGS) entry which is preliminary data.</text>
</comment>
<protein>
    <submittedName>
        <fullName evidence="2">Glycosyltransferase family 4 protein</fullName>
    </submittedName>
</protein>
<name>A0ABU9TM54_9GAMM</name>
<proteinExistence type="predicted"/>
<gene>
    <name evidence="2" type="ORF">WNY58_00160</name>
</gene>
<dbReference type="PANTHER" id="PTHR12526:SF630">
    <property type="entry name" value="GLYCOSYLTRANSFERASE"/>
    <property type="match status" value="1"/>
</dbReference>
<sequence>MNKNICFVTATSATVDAFLKGHINQLAKHNNVTVVTSLGETPLALPENVEQINIHISRKISVWSDIKSLICLLKLFLNSDFELVVSVTPKAGMLSMMAAFLCRVPVRIHWFTGQVWVTQSGWMRSLLKWCDKVTALAATNILTDSQSQMEFIIKEGITSEDKLQIIHKGSISGVDLDKFSPDAQQRCVAREEIGVGSNDTLFLFLGRLTQDKGVLDLAVAFQQLAKVENDVFLAFIGPDEDGLQREILSICNDCTDKVYFKGFTDKPQYYFSAADVFVLPSYREGFGTSVIEAAAMSVPCIGSNIYGLSDAIIDKETGILFPCQDTVELQHAMSRLARNPDLRKAMGREARLRVQTEFSSQLVTEKFISYIHSKMGQ</sequence>